<dbReference type="PANTHER" id="PTHR23060:SF3">
    <property type="entry name" value="TESTIS EXPRESSED 14, INTERCELLULAR BRIDGE FORMING FACTOR"/>
    <property type="match status" value="1"/>
</dbReference>
<dbReference type="RefSeq" id="XP_015609452.1">
    <property type="nucleotide sequence ID" value="XM_015753966.2"/>
</dbReference>
<organism evidence="3 4">
    <name type="scientific">Cephus cinctus</name>
    <name type="common">Wheat stem sawfly</name>
    <dbReference type="NCBI Taxonomy" id="211228"/>
    <lineage>
        <taxon>Eukaryota</taxon>
        <taxon>Metazoa</taxon>
        <taxon>Ecdysozoa</taxon>
        <taxon>Arthropoda</taxon>
        <taxon>Hexapoda</taxon>
        <taxon>Insecta</taxon>
        <taxon>Pterygota</taxon>
        <taxon>Neoptera</taxon>
        <taxon>Endopterygota</taxon>
        <taxon>Hymenoptera</taxon>
        <taxon>Cephoidea</taxon>
        <taxon>Cephidae</taxon>
        <taxon>Cephus</taxon>
    </lineage>
</organism>
<protein>
    <submittedName>
        <fullName evidence="4">Uncharacterized protein LOC107274657 isoform X1</fullName>
    </submittedName>
</protein>
<dbReference type="GO" id="GO:0005524">
    <property type="term" value="F:ATP binding"/>
    <property type="evidence" value="ECO:0007669"/>
    <property type="project" value="InterPro"/>
</dbReference>
<dbReference type="InterPro" id="IPR000719">
    <property type="entry name" value="Prot_kinase_dom"/>
</dbReference>
<dbReference type="GO" id="GO:0008608">
    <property type="term" value="P:attachment of spindle microtubules to kinetochore"/>
    <property type="evidence" value="ECO:0007669"/>
    <property type="project" value="InterPro"/>
</dbReference>
<dbReference type="PROSITE" id="PS50011">
    <property type="entry name" value="PROTEIN_KINASE_DOM"/>
    <property type="match status" value="1"/>
</dbReference>
<dbReference type="GeneID" id="107274657"/>
<sequence length="1124" mass="127221">MPYPHQGGHNNTAAQSGDRPLGRMAQMGGRAITRNRTGTISTRERGTYVRGLHINILTLPALVLKFYYLRVVHRCASCIMGMFKWLKKDIVLRDRNRRNLPPENNDLNNEAYRNALQAFIDRRRNPNEPGGITLDSPEKTRLDIFIKNTNNTNNDKKDDNITIPGVPHIPAPEVFEIGWVAGTEDRYLELIFAEWQNTRVSLKRHTHPECQNAIKADLKVLTEIRHPNILLLMATTQTDDHGLVTIFEPVDCTLYNYIHEQGERISVQSVAKCSGKLADALRHAHMRGYIHGALSSHCVYLASGGNVKLGGWELSVTEDNSRPDREYESRLRAEIFRWQAPELFRGHAPSKQSDVYGLALLIWEMCTMRMPWNGFSEPDVKRQFVHWDRGVMTDFYKFPPLLNNLLEAGLQVDVTKRTLDMNRMRRFLQRLELQYEAEDAMYIDHCTNNNNSNNQRLKGQNGPVSGSSTTNVSSSAKYTEADTPKTSRIRKQRNPEKIMSNRLRDPASNKKLHLGRVNLFLDVRNVRGTEQGHKITNMFAEAQKNNNEVNTPKGNLNVVSDLQRNNDSDDVRGWSFTETIEADGKNVNETYSIVGCDSSSSVASTFTGAINSAEEDAQSALKKLKESLASKRENFFYGNNASQISIPETISPTMRIKILEEAKNKDCEPHKPASHKTSFELKMNKSPTTIESILTKPASHKNQKSPYSSIPRVIKESIFQPQTLNTDSQSFFESSLWRKEKLICLSKMSPSPPHDNGSRFLFFTQNPTGMDNNKTNKQLECPKNTERYTINSTTTGQTANETQILNGNSTLAYDDLMNKVSLEYSNSKDESIRTLKNALNRATNIVSSETSNPEDTSSFSPTKTLNGSEITLEDIKAREAMFEDMYRLTFDNTSSDIRSIERETEDNRIFMSITKPSSLEDYSSGSSKDEDGNQNFLSDKETAQCGSYEHSNTNFVCESIAETSLEDDSSARNEERPNAYSGESDNTVTIRRTSLPQMVNSRDDRTESSTNEPSVHESNYTFLFITDKTRENACQSCNNKNALTRRRSLPAGLGHLKTMNSNNSLGKLPIRKVDVPHNPSDDIYFDDDFGDKLSVNMVLMDDEVRRDDDFLPEILNLSNPCVYT</sequence>
<dbReference type="Proteomes" id="UP000694920">
    <property type="component" value="Unplaced"/>
</dbReference>
<evidence type="ECO:0000313" key="3">
    <source>
        <dbReference type="Proteomes" id="UP000694920"/>
    </source>
</evidence>
<dbReference type="GO" id="GO:0007140">
    <property type="term" value="P:male meiotic nuclear division"/>
    <property type="evidence" value="ECO:0007669"/>
    <property type="project" value="InterPro"/>
</dbReference>
<proteinExistence type="predicted"/>
<feature type="domain" description="Protein kinase" evidence="2">
    <location>
        <begin position="166"/>
        <end position="428"/>
    </location>
</feature>
<dbReference type="GO" id="GO:0007094">
    <property type="term" value="P:mitotic spindle assembly checkpoint signaling"/>
    <property type="evidence" value="ECO:0007669"/>
    <property type="project" value="InterPro"/>
</dbReference>
<evidence type="ECO:0000313" key="4">
    <source>
        <dbReference type="RefSeq" id="XP_015609452.1"/>
    </source>
</evidence>
<keyword evidence="3" id="KW-1185">Reference proteome</keyword>
<dbReference type="GO" id="GO:0043063">
    <property type="term" value="P:intercellular bridge organization"/>
    <property type="evidence" value="ECO:0007669"/>
    <property type="project" value="InterPro"/>
</dbReference>
<dbReference type="PANTHER" id="PTHR23060">
    <property type="entry name" value="TESTIS EXPRESSED GENE 14"/>
    <property type="match status" value="1"/>
</dbReference>
<feature type="compositionally biased region" description="Low complexity" evidence="1">
    <location>
        <begin position="464"/>
        <end position="475"/>
    </location>
</feature>
<dbReference type="GO" id="GO:0051306">
    <property type="term" value="P:mitotic sister chromatid separation"/>
    <property type="evidence" value="ECO:0007669"/>
    <property type="project" value="InterPro"/>
</dbReference>
<evidence type="ECO:0000259" key="2">
    <source>
        <dbReference type="PROSITE" id="PS50011"/>
    </source>
</evidence>
<dbReference type="AlphaFoldDB" id="A0AAJ7FUU3"/>
<feature type="region of interest" description="Disordered" evidence="1">
    <location>
        <begin position="1"/>
        <end position="23"/>
    </location>
</feature>
<dbReference type="Pfam" id="PF07714">
    <property type="entry name" value="PK_Tyr_Ser-Thr"/>
    <property type="match status" value="1"/>
</dbReference>
<feature type="region of interest" description="Disordered" evidence="1">
    <location>
        <begin position="908"/>
        <end position="937"/>
    </location>
</feature>
<feature type="compositionally biased region" description="Polar residues" evidence="1">
    <location>
        <begin position="914"/>
        <end position="926"/>
    </location>
</feature>
<evidence type="ECO:0000256" key="1">
    <source>
        <dbReference type="SAM" id="MobiDB-lite"/>
    </source>
</evidence>
<dbReference type="GO" id="GO:0000776">
    <property type="term" value="C:kinetochore"/>
    <property type="evidence" value="ECO:0007669"/>
    <property type="project" value="TreeGrafter"/>
</dbReference>
<accession>A0AAJ7FUU3</accession>
<dbReference type="InterPro" id="IPR011009">
    <property type="entry name" value="Kinase-like_dom_sf"/>
</dbReference>
<dbReference type="GO" id="GO:0004672">
    <property type="term" value="F:protein kinase activity"/>
    <property type="evidence" value="ECO:0007669"/>
    <property type="project" value="InterPro"/>
</dbReference>
<feature type="compositionally biased region" description="Polar residues" evidence="1">
    <location>
        <begin position="981"/>
        <end position="1000"/>
    </location>
</feature>
<gene>
    <name evidence="4" type="primary">LOC107274657</name>
</gene>
<dbReference type="KEGG" id="ccin:107274657"/>
<name>A0AAJ7FUU3_CEPCN</name>
<dbReference type="GO" id="GO:0030496">
    <property type="term" value="C:midbody"/>
    <property type="evidence" value="ECO:0007669"/>
    <property type="project" value="TreeGrafter"/>
</dbReference>
<feature type="region of interest" description="Disordered" evidence="1">
    <location>
        <begin position="451"/>
        <end position="490"/>
    </location>
</feature>
<dbReference type="SUPFAM" id="SSF56112">
    <property type="entry name" value="Protein kinase-like (PK-like)"/>
    <property type="match status" value="1"/>
</dbReference>
<dbReference type="InterPro" id="IPR001245">
    <property type="entry name" value="Ser-Thr/Tyr_kinase_cat_dom"/>
</dbReference>
<dbReference type="Gene3D" id="1.10.510.10">
    <property type="entry name" value="Transferase(Phosphotransferase) domain 1"/>
    <property type="match status" value="1"/>
</dbReference>
<dbReference type="GO" id="GO:0045171">
    <property type="term" value="C:intercellular bridge"/>
    <property type="evidence" value="ECO:0007669"/>
    <property type="project" value="TreeGrafter"/>
</dbReference>
<feature type="region of interest" description="Disordered" evidence="1">
    <location>
        <begin position="964"/>
        <end position="1015"/>
    </location>
</feature>
<reference evidence="4" key="1">
    <citation type="submission" date="2025-08" db="UniProtKB">
        <authorList>
            <consortium name="RefSeq"/>
        </authorList>
    </citation>
    <scope>IDENTIFICATION</scope>
</reference>
<dbReference type="InterPro" id="IPR039339">
    <property type="entry name" value="Tex14"/>
</dbReference>
<feature type="region of interest" description="Disordered" evidence="1">
    <location>
        <begin position="846"/>
        <end position="865"/>
    </location>
</feature>